<dbReference type="FunFam" id="3.40.395.10:FF:000001">
    <property type="entry name" value="Sentrin-specific protease 1"/>
    <property type="match status" value="1"/>
</dbReference>
<dbReference type="GO" id="GO:0016926">
    <property type="term" value="P:protein desumoylation"/>
    <property type="evidence" value="ECO:0007669"/>
    <property type="project" value="TreeGrafter"/>
</dbReference>
<dbReference type="Gene3D" id="3.40.395.10">
    <property type="entry name" value="Adenoviral Proteinase, Chain A"/>
    <property type="match status" value="1"/>
</dbReference>
<evidence type="ECO:0000256" key="4">
    <source>
        <dbReference type="ARBA" id="ARBA00022807"/>
    </source>
</evidence>
<dbReference type="SUPFAM" id="SSF54001">
    <property type="entry name" value="Cysteine proteinases"/>
    <property type="match status" value="1"/>
</dbReference>
<dbReference type="AlphaFoldDB" id="A0A0P4WT40"/>
<dbReference type="InterPro" id="IPR003653">
    <property type="entry name" value="Peptidase_C48_C"/>
</dbReference>
<dbReference type="PANTHER" id="PTHR12606">
    <property type="entry name" value="SENTRIN/SUMO-SPECIFIC PROTEASE"/>
    <property type="match status" value="1"/>
</dbReference>
<dbReference type="GO" id="GO:0060255">
    <property type="term" value="P:regulation of macromolecule metabolic process"/>
    <property type="evidence" value="ECO:0007669"/>
    <property type="project" value="UniProtKB-ARBA"/>
</dbReference>
<dbReference type="GO" id="GO:0080090">
    <property type="term" value="P:regulation of primary metabolic process"/>
    <property type="evidence" value="ECO:0007669"/>
    <property type="project" value="UniProtKB-ARBA"/>
</dbReference>
<dbReference type="GO" id="GO:0016929">
    <property type="term" value="F:deSUMOylase activity"/>
    <property type="evidence" value="ECO:0007669"/>
    <property type="project" value="TreeGrafter"/>
</dbReference>
<organism evidence="7">
    <name type="scientific">Scylla olivacea</name>
    <name type="common">Orange mud crab</name>
    <name type="synonym">Cancer olivacea</name>
    <dbReference type="NCBI Taxonomy" id="85551"/>
    <lineage>
        <taxon>Eukaryota</taxon>
        <taxon>Metazoa</taxon>
        <taxon>Ecdysozoa</taxon>
        <taxon>Arthropoda</taxon>
        <taxon>Crustacea</taxon>
        <taxon>Multicrustacea</taxon>
        <taxon>Malacostraca</taxon>
        <taxon>Eumalacostraca</taxon>
        <taxon>Eucarida</taxon>
        <taxon>Decapoda</taxon>
        <taxon>Pleocyemata</taxon>
        <taxon>Brachyura</taxon>
        <taxon>Eubrachyura</taxon>
        <taxon>Portunoidea</taxon>
        <taxon>Portunidae</taxon>
        <taxon>Portuninae</taxon>
        <taxon>Scylla</taxon>
    </lineage>
</organism>
<evidence type="ECO:0000259" key="6">
    <source>
        <dbReference type="PROSITE" id="PS50600"/>
    </source>
</evidence>
<feature type="compositionally biased region" description="Basic residues" evidence="5">
    <location>
        <begin position="199"/>
        <end position="209"/>
    </location>
</feature>
<comment type="similarity">
    <text evidence="1">Belongs to the peptidase C48 family.</text>
</comment>
<accession>A0A0P4WT40</accession>
<feature type="domain" description="Ubiquitin-like protease family profile" evidence="6">
    <location>
        <begin position="511"/>
        <end position="674"/>
    </location>
</feature>
<dbReference type="InterPro" id="IPR038765">
    <property type="entry name" value="Papain-like_cys_pep_sf"/>
</dbReference>
<dbReference type="GO" id="GO:0005634">
    <property type="term" value="C:nucleus"/>
    <property type="evidence" value="ECO:0007669"/>
    <property type="project" value="TreeGrafter"/>
</dbReference>
<dbReference type="PANTHER" id="PTHR12606:SF141">
    <property type="entry name" value="GH15225P-RELATED"/>
    <property type="match status" value="1"/>
</dbReference>
<evidence type="ECO:0000256" key="2">
    <source>
        <dbReference type="ARBA" id="ARBA00022670"/>
    </source>
</evidence>
<dbReference type="PROSITE" id="PS50600">
    <property type="entry name" value="ULP_PROTEASE"/>
    <property type="match status" value="1"/>
</dbReference>
<sequence length="704" mass="81871">MLTTALTVIKKFFGISTDVREATKRPLEEESENEFEEVILHDTEPQKKKRCSYVDYLLTSSNNTPGFSPVLMQFPWLTGRKENPNKVSDVKMNSHKNQQQKEGCGAEATVIEERVKKWSAPFPCSTSLSVSCTSELENDFEAMEMRKARSVGELATCCHPPAHSSLADFRFVPSSSGSVQSDFPAKQKSRNSDCLSSSRNHKSKMKKSGFKGPPTTVLERPLGKKKSSSFLSSRIKHSLVHKSFLHEEKMKYRQLLQQYIDHYWTPNSKVLSHKVSSLPSLPVGMVTRSHWTPFLTKKKQEEIENKSSNPSSLRLLPYADNSVLEEVMGKKKIVGLDENLEKYEKQKKSSSIHVLLVDLSKEDNEEQNTCDRESDSDSVIMIKEMLSPRAQRNSLEERFKEHPLYDLEWVKTMQKEYEDRAYNAQKNANTTSELIQELQQRRNKKVSLHEKVTQGLKLLDLTYPSKYTEVQLPDEEEEEILVPLTPEMENEIDDALNKIPQSEVLIEKFHIQITRRDIKTLDGLNWLNDEVINFYMNLLMERSQKNDSYPRVYAFNTFFYPKLSKSGYHSVRRWTKKVDLFSYDMLLVPIHLGMHWCMSVVDFKTKCISYYDSMLHNNEWCLESLLEYLKAEHQDKKGSSYDTDVWKLQNKKDIPQQMNGSDCGMFACKFADYLSRRAKIKFDQQHMPYFRRRMVYEIINAKLL</sequence>
<evidence type="ECO:0000256" key="5">
    <source>
        <dbReference type="SAM" id="MobiDB-lite"/>
    </source>
</evidence>
<reference evidence="7" key="1">
    <citation type="submission" date="2015-09" db="EMBL/GenBank/DDBJ databases">
        <title>Scylla olivacea transcriptome.</title>
        <authorList>
            <person name="Ikhwanuddin M."/>
        </authorList>
    </citation>
    <scope>NUCLEOTIDE SEQUENCE</scope>
</reference>
<evidence type="ECO:0000256" key="3">
    <source>
        <dbReference type="ARBA" id="ARBA00022801"/>
    </source>
</evidence>
<dbReference type="EMBL" id="GDRN01023962">
    <property type="protein sequence ID" value="JAI67754.1"/>
    <property type="molecule type" value="Transcribed_RNA"/>
</dbReference>
<keyword evidence="3" id="KW-0378">Hydrolase</keyword>
<feature type="region of interest" description="Disordered" evidence="5">
    <location>
        <begin position="177"/>
        <end position="224"/>
    </location>
</feature>
<protein>
    <recommendedName>
        <fullName evidence="6">Ubiquitin-like protease family profile domain-containing protein</fullName>
    </recommendedName>
</protein>
<keyword evidence="4" id="KW-0788">Thiol protease</keyword>
<keyword evidence="2" id="KW-0645">Protease</keyword>
<evidence type="ECO:0000313" key="7">
    <source>
        <dbReference type="EMBL" id="JAI67754.1"/>
    </source>
</evidence>
<dbReference type="GO" id="GO:0006508">
    <property type="term" value="P:proteolysis"/>
    <property type="evidence" value="ECO:0007669"/>
    <property type="project" value="UniProtKB-KW"/>
</dbReference>
<dbReference type="Pfam" id="PF02902">
    <property type="entry name" value="Peptidase_C48"/>
    <property type="match status" value="1"/>
</dbReference>
<proteinExistence type="inferred from homology"/>
<evidence type="ECO:0000256" key="1">
    <source>
        <dbReference type="ARBA" id="ARBA00005234"/>
    </source>
</evidence>
<name>A0A0P4WT40_SCYOL</name>